<evidence type="ECO:0000313" key="13">
    <source>
        <dbReference type="Proteomes" id="UP001207252"/>
    </source>
</evidence>
<keyword evidence="3 10" id="KW-0436">Ligase</keyword>
<comment type="catalytic activity">
    <reaction evidence="9 10">
        <text>L-glutamyl-tRNA(Gln) + L-glutamine + ATP + H2O = L-glutaminyl-tRNA(Gln) + L-glutamate + ADP + phosphate + H(+)</text>
        <dbReference type="Rhea" id="RHEA:17521"/>
        <dbReference type="Rhea" id="RHEA-COMP:9681"/>
        <dbReference type="Rhea" id="RHEA-COMP:9684"/>
        <dbReference type="ChEBI" id="CHEBI:15377"/>
        <dbReference type="ChEBI" id="CHEBI:15378"/>
        <dbReference type="ChEBI" id="CHEBI:29985"/>
        <dbReference type="ChEBI" id="CHEBI:30616"/>
        <dbReference type="ChEBI" id="CHEBI:43474"/>
        <dbReference type="ChEBI" id="CHEBI:58359"/>
        <dbReference type="ChEBI" id="CHEBI:78520"/>
        <dbReference type="ChEBI" id="CHEBI:78521"/>
        <dbReference type="ChEBI" id="CHEBI:456216"/>
    </reaction>
</comment>
<dbReference type="PANTHER" id="PTHR11659">
    <property type="entry name" value="GLUTAMYL-TRNA GLN AMIDOTRANSFERASE SUBUNIT B MITOCHONDRIAL AND PROKARYOTIC PET112-RELATED"/>
    <property type="match status" value="1"/>
</dbReference>
<dbReference type="InterPro" id="IPR006075">
    <property type="entry name" value="Asn/Gln-tRNA_Trfase_suB/E_cat"/>
</dbReference>
<evidence type="ECO:0000256" key="8">
    <source>
        <dbReference type="ARBA" id="ARBA00047380"/>
    </source>
</evidence>
<feature type="domain" description="Asn/Gln amidotransferase" evidence="11">
    <location>
        <begin position="327"/>
        <end position="475"/>
    </location>
</feature>
<sequence length="479" mass="55625">MRNFEVVIGIEVHCALNTKTKMFSSALLDHEASVNTNINEIDLALVGTMPNVNMEAIHKGLFLAKALHMQTNHKFISFDRKHYFYLDLPKGYQITQQYYPIGYNGFLEIKNERQQVQKIRINRIHIEEDTAKQTNLDNKVLLDYNRAGWPLIEIVSEADIRSATEAANYLEELRKILLFHNISDAKMEDGSMRADINISVRLIGDKNFNNKVEIKNINSISNVIKAIEFEKQRQINALLTNQAIEQQTRRYDDQSQQTIYMRDKGDAVDYKYIPEPNIAPISLSNDYLNELYLQQPQTINDLRNSLLSEELNPEFIENLLADRELFDAFNYVNKQVGKTVSVYKWVCLEFLGLIKKDNKSLKDISKDLWDKIAMMITMFEKGEINGKQAKSLLEEIYKTNKNPKDLVKELGYEQISDPVLLEKLLRKILNDSVDKKEQFNDRADRYEKYVMGMLMKETKAQANPVISYEILQKLLQASK</sequence>
<evidence type="ECO:0000256" key="10">
    <source>
        <dbReference type="HAMAP-Rule" id="MF_00121"/>
    </source>
</evidence>
<dbReference type="InterPro" id="IPR004413">
    <property type="entry name" value="GatB"/>
</dbReference>
<dbReference type="SUPFAM" id="SSF55931">
    <property type="entry name" value="Glutamine synthetase/guanido kinase"/>
    <property type="match status" value="1"/>
</dbReference>
<dbReference type="EMBL" id="JAOXHJ010000001">
    <property type="protein sequence ID" value="MCV3753850.1"/>
    <property type="molecule type" value="Genomic_DNA"/>
</dbReference>
<dbReference type="HAMAP" id="MF_00121">
    <property type="entry name" value="GatB"/>
    <property type="match status" value="1"/>
</dbReference>
<evidence type="ECO:0000256" key="2">
    <source>
        <dbReference type="ARBA" id="ARBA00011123"/>
    </source>
</evidence>
<dbReference type="InterPro" id="IPR003789">
    <property type="entry name" value="Asn/Gln_tRNA_amidoTrase-B-like"/>
</dbReference>
<evidence type="ECO:0000259" key="11">
    <source>
        <dbReference type="SMART" id="SM00845"/>
    </source>
</evidence>
<dbReference type="Pfam" id="PF02934">
    <property type="entry name" value="GatB_N"/>
    <property type="match status" value="1"/>
</dbReference>
<evidence type="ECO:0000256" key="6">
    <source>
        <dbReference type="ARBA" id="ARBA00022917"/>
    </source>
</evidence>
<comment type="subunit">
    <text evidence="2 10">Heterotrimer of A, B and C subunits.</text>
</comment>
<evidence type="ECO:0000256" key="4">
    <source>
        <dbReference type="ARBA" id="ARBA00022741"/>
    </source>
</evidence>
<dbReference type="RefSeq" id="WP_263817652.1">
    <property type="nucleotide sequence ID" value="NZ_JAOXHJ010000001.1"/>
</dbReference>
<reference evidence="12 13" key="1">
    <citation type="journal article" date="2020" name="Int. J. Syst. Evol. Microbiol.">
        <title>Ureaplasma miroungigenitalium sp. nov. isolated from northern elephant seals (Mirounga angustirostris) and Ureaplasma zalophigenitalium sp. nov. isolated from California sea lions (Zalophus californianus).</title>
        <authorList>
            <person name="Volokhov D.V."/>
            <person name="Gulland F.M."/>
            <person name="Gao Y."/>
            <person name="Chizhikov V.E."/>
        </authorList>
    </citation>
    <scope>NUCLEOTIDE SEQUENCE [LARGE SCALE GENOMIC DNA]</scope>
    <source>
        <strain evidence="12 13">CSL7644-GEN</strain>
    </source>
</reference>
<evidence type="ECO:0000256" key="3">
    <source>
        <dbReference type="ARBA" id="ARBA00022598"/>
    </source>
</evidence>
<keyword evidence="6 10" id="KW-0648">Protein biosynthesis</keyword>
<dbReference type="PANTHER" id="PTHR11659:SF0">
    <property type="entry name" value="GLUTAMYL-TRNA(GLN) AMIDOTRANSFERASE SUBUNIT B, MITOCHONDRIAL"/>
    <property type="match status" value="1"/>
</dbReference>
<organism evidence="12 13">
    <name type="scientific">Ureaplasma zalophigenitalium</name>
    <dbReference type="NCBI Taxonomy" id="907723"/>
    <lineage>
        <taxon>Bacteria</taxon>
        <taxon>Bacillati</taxon>
        <taxon>Mycoplasmatota</taxon>
        <taxon>Mycoplasmoidales</taxon>
        <taxon>Mycoplasmoidaceae</taxon>
        <taxon>Ureaplasma</taxon>
    </lineage>
</organism>
<dbReference type="InterPro" id="IPR017959">
    <property type="entry name" value="Asn/Gln-tRNA_amidoTrfase_suB/E"/>
</dbReference>
<evidence type="ECO:0000256" key="7">
    <source>
        <dbReference type="ARBA" id="ARBA00024799"/>
    </source>
</evidence>
<gene>
    <name evidence="10 12" type="primary">gatB</name>
    <name evidence="12" type="ORF">OF365_00400</name>
</gene>
<dbReference type="EC" id="6.3.5.-" evidence="10"/>
<dbReference type="Proteomes" id="UP001207252">
    <property type="component" value="Unassembled WGS sequence"/>
</dbReference>
<comment type="caution">
    <text evidence="12">The sequence shown here is derived from an EMBL/GenBank/DDBJ whole genome shotgun (WGS) entry which is preliminary data.</text>
</comment>
<evidence type="ECO:0000256" key="9">
    <source>
        <dbReference type="ARBA" id="ARBA00047913"/>
    </source>
</evidence>
<dbReference type="InterPro" id="IPR017958">
    <property type="entry name" value="Gln-tRNA_amidoTrfase_suB_CS"/>
</dbReference>
<dbReference type="NCBIfam" id="TIGR00133">
    <property type="entry name" value="gatB"/>
    <property type="match status" value="1"/>
</dbReference>
<dbReference type="SMART" id="SM00845">
    <property type="entry name" value="GatB_Yqey"/>
    <property type="match status" value="1"/>
</dbReference>
<dbReference type="InterPro" id="IPR018027">
    <property type="entry name" value="Asn/Gln_amidotransferase"/>
</dbReference>
<dbReference type="InterPro" id="IPR023168">
    <property type="entry name" value="GatB_Yqey_C_2"/>
</dbReference>
<name>A0ABT3BNP5_9BACT</name>
<protein>
    <recommendedName>
        <fullName evidence="10">Aspartyl/glutamyl-tRNA(Asn/Gln) amidotransferase subunit B</fullName>
        <shortName evidence="10">Asp/Glu-ADT subunit B</shortName>
        <ecNumber evidence="10">6.3.5.-</ecNumber>
    </recommendedName>
</protein>
<dbReference type="InterPro" id="IPR014746">
    <property type="entry name" value="Gln_synth/guanido_kin_cat_dom"/>
</dbReference>
<dbReference type="Gene3D" id="1.10.10.410">
    <property type="match status" value="1"/>
</dbReference>
<comment type="function">
    <text evidence="7 10">Allows the formation of correctly charged Asn-tRNA(Asn) or Gln-tRNA(Gln) through the transamidation of misacylated Asp-tRNA(Asn) or Glu-tRNA(Gln) in organisms which lack either or both of asparaginyl-tRNA or glutaminyl-tRNA synthetases. The reaction takes place in the presence of glutamine and ATP through an activated phospho-Asp-tRNA(Asn) or phospho-Glu-tRNA(Gln).</text>
</comment>
<comment type="similarity">
    <text evidence="1 10">Belongs to the GatB/GatE family. GatB subfamily.</text>
</comment>
<dbReference type="Pfam" id="PF02637">
    <property type="entry name" value="GatB_Yqey"/>
    <property type="match status" value="1"/>
</dbReference>
<dbReference type="NCBIfam" id="NF004012">
    <property type="entry name" value="PRK05477.1-2"/>
    <property type="match status" value="1"/>
</dbReference>
<evidence type="ECO:0000256" key="1">
    <source>
        <dbReference type="ARBA" id="ARBA00005306"/>
    </source>
</evidence>
<evidence type="ECO:0000256" key="5">
    <source>
        <dbReference type="ARBA" id="ARBA00022840"/>
    </source>
</evidence>
<dbReference type="PROSITE" id="PS01234">
    <property type="entry name" value="GATB"/>
    <property type="match status" value="1"/>
</dbReference>
<dbReference type="SUPFAM" id="SSF89095">
    <property type="entry name" value="GatB/YqeY motif"/>
    <property type="match status" value="1"/>
</dbReference>
<accession>A0ABT3BNP5</accession>
<proteinExistence type="inferred from homology"/>
<keyword evidence="4 10" id="KW-0547">Nucleotide-binding</keyword>
<keyword evidence="5 10" id="KW-0067">ATP-binding</keyword>
<comment type="catalytic activity">
    <reaction evidence="8 10">
        <text>L-aspartyl-tRNA(Asn) + L-glutamine + ATP + H2O = L-asparaginyl-tRNA(Asn) + L-glutamate + ADP + phosphate + 2 H(+)</text>
        <dbReference type="Rhea" id="RHEA:14513"/>
        <dbReference type="Rhea" id="RHEA-COMP:9674"/>
        <dbReference type="Rhea" id="RHEA-COMP:9677"/>
        <dbReference type="ChEBI" id="CHEBI:15377"/>
        <dbReference type="ChEBI" id="CHEBI:15378"/>
        <dbReference type="ChEBI" id="CHEBI:29985"/>
        <dbReference type="ChEBI" id="CHEBI:30616"/>
        <dbReference type="ChEBI" id="CHEBI:43474"/>
        <dbReference type="ChEBI" id="CHEBI:58359"/>
        <dbReference type="ChEBI" id="CHEBI:78515"/>
        <dbReference type="ChEBI" id="CHEBI:78516"/>
        <dbReference type="ChEBI" id="CHEBI:456216"/>
    </reaction>
</comment>
<evidence type="ECO:0000313" key="12">
    <source>
        <dbReference type="EMBL" id="MCV3753850.1"/>
    </source>
</evidence>
<keyword evidence="13" id="KW-1185">Reference proteome</keyword>